<gene>
    <name evidence="2" type="ORF">BELL_0055g00250</name>
</gene>
<comment type="caution">
    <text evidence="2">The sequence shown here is derived from an EMBL/GenBank/DDBJ whole genome shotgun (WGS) entry which is preliminary data.</text>
</comment>
<sequence length="454" mass="50397">MDYEKAETAAFKRVVDTLHLRLSGNGEFGQFVFDSFKAIADELADTLFADKPFGALFNVAPPPPPPPPPEYGQQGNVTNAPNPYTLTPAQLEASKKSNYQPFDRVNASIGFSIHETDRNFIFLYVSIPFNQILETIDPNPYSSDGFVIKLEFYADIPGMRPREISSSFEPPFPSTRFQKRSILDRTVLMDLRSSSISPNNMLGLSQLPFEAEDGSEEDLTISKAIRLFTINDDDEEVFNGYTVDDMPNIVNFMLNSNVLTIDSGTSIKDAKSRPNIVIGKQLQYCIKEEMVTCLAVGIKQQFEDRCSKIIEFCVLKQAIRLELRLQSGDVLKVNFSPNNPIRNEDWNLTVCESFDWSYQGESVGILKRPLVPLNDDAIEKDKKAFRPLVGTILPAVDGTLSEDAGPSMERMPKINSMPSSTFAGSRTCPSMADRAPKTSTVHVQGDGGADNGDQ</sequence>
<name>A0A4Z1K5J9_9HELO</name>
<feature type="region of interest" description="Disordered" evidence="1">
    <location>
        <begin position="58"/>
        <end position="86"/>
    </location>
</feature>
<dbReference type="EMBL" id="PQXM01000055">
    <property type="protein sequence ID" value="TGO78762.1"/>
    <property type="molecule type" value="Genomic_DNA"/>
</dbReference>
<dbReference type="STRING" id="278938.A0A4Z1K5J9"/>
<keyword evidence="3" id="KW-1185">Reference proteome</keyword>
<feature type="compositionally biased region" description="Gly residues" evidence="1">
    <location>
        <begin position="445"/>
        <end position="454"/>
    </location>
</feature>
<dbReference type="Proteomes" id="UP000297229">
    <property type="component" value="Unassembled WGS sequence"/>
</dbReference>
<feature type="compositionally biased region" description="Pro residues" evidence="1">
    <location>
        <begin position="60"/>
        <end position="70"/>
    </location>
</feature>
<reference evidence="2 3" key="1">
    <citation type="submission" date="2017-12" db="EMBL/GenBank/DDBJ databases">
        <title>Comparative genomics of Botrytis spp.</title>
        <authorList>
            <person name="Valero-Jimenez C.A."/>
            <person name="Tapia P."/>
            <person name="Veloso J."/>
            <person name="Silva-Moreno E."/>
            <person name="Staats M."/>
            <person name="Valdes J.H."/>
            <person name="Van Kan J.A.L."/>
        </authorList>
    </citation>
    <scope>NUCLEOTIDE SEQUENCE [LARGE SCALE GENOMIC DNA]</scope>
    <source>
        <strain evidence="2 3">Be9601</strain>
    </source>
</reference>
<feature type="region of interest" description="Disordered" evidence="1">
    <location>
        <begin position="400"/>
        <end position="454"/>
    </location>
</feature>
<evidence type="ECO:0000256" key="1">
    <source>
        <dbReference type="SAM" id="MobiDB-lite"/>
    </source>
</evidence>
<feature type="compositionally biased region" description="Polar residues" evidence="1">
    <location>
        <begin position="73"/>
        <end position="86"/>
    </location>
</feature>
<evidence type="ECO:0000313" key="2">
    <source>
        <dbReference type="EMBL" id="TGO78762.1"/>
    </source>
</evidence>
<protein>
    <submittedName>
        <fullName evidence="2">Uncharacterized protein</fullName>
    </submittedName>
</protein>
<evidence type="ECO:0000313" key="3">
    <source>
        <dbReference type="Proteomes" id="UP000297229"/>
    </source>
</evidence>
<proteinExistence type="predicted"/>
<feature type="compositionally biased region" description="Polar residues" evidence="1">
    <location>
        <begin position="416"/>
        <end position="428"/>
    </location>
</feature>
<accession>A0A4Z1K5J9</accession>
<organism evidence="2 3">
    <name type="scientific">Botrytis elliptica</name>
    <dbReference type="NCBI Taxonomy" id="278938"/>
    <lineage>
        <taxon>Eukaryota</taxon>
        <taxon>Fungi</taxon>
        <taxon>Dikarya</taxon>
        <taxon>Ascomycota</taxon>
        <taxon>Pezizomycotina</taxon>
        <taxon>Leotiomycetes</taxon>
        <taxon>Helotiales</taxon>
        <taxon>Sclerotiniaceae</taxon>
        <taxon>Botrytis</taxon>
    </lineage>
</organism>
<dbReference type="AlphaFoldDB" id="A0A4Z1K5J9"/>